<keyword evidence="2" id="KW-0255">Endonuclease</keyword>
<dbReference type="GO" id="GO:0004519">
    <property type="term" value="F:endonuclease activity"/>
    <property type="evidence" value="ECO:0007669"/>
    <property type="project" value="UniProtKB-KW"/>
</dbReference>
<dbReference type="RefSeq" id="WP_340271424.1">
    <property type="nucleotide sequence ID" value="NZ_CP159193.1"/>
</dbReference>
<proteinExistence type="predicted"/>
<evidence type="ECO:0000259" key="1">
    <source>
        <dbReference type="Pfam" id="PF13391"/>
    </source>
</evidence>
<protein>
    <submittedName>
        <fullName evidence="2">HNH endonuclease signature motif containing protein</fullName>
        <ecNumber evidence="2">3.1.-.-</ecNumber>
    </submittedName>
</protein>
<name>A0AAU8C648_9RHOB</name>
<feature type="domain" description="HNH nuclease" evidence="1">
    <location>
        <begin position="139"/>
        <end position="188"/>
    </location>
</feature>
<sequence length="260" mass="29345">MNRPNTRPDILSDLLQKISYADIEKGIAEHQKADDLDAWMKGLNAGPSRRYFLIWHGEMLHAKAIGKAALRANNIPHQNWHTDPIIDVLESIGFAIWDVERDGDFDYSAASAYETARRLARPGQLQFRRDALALWGYRCAISGTNLDTVLEAAHIVPHAQAGEMRAENSIVLRVDLHRLFDAGLMAINPQTLSVTMQQSVKSATLTYRRRCWSFRSMSRPHLNFKNVGMSSMQDRIDQLAKICQQQNNKFIATEADTGGL</sequence>
<dbReference type="AlphaFoldDB" id="A0AAU8C648"/>
<accession>A0AAU8C648</accession>
<keyword evidence="2" id="KW-0540">Nuclease</keyword>
<evidence type="ECO:0000313" key="2">
    <source>
        <dbReference type="EMBL" id="XCF11297.1"/>
    </source>
</evidence>
<dbReference type="KEGG" id="suly:ABM428_05505"/>
<gene>
    <name evidence="2" type="ORF">ABM428_05505</name>
</gene>
<dbReference type="InterPro" id="IPR003615">
    <property type="entry name" value="HNH_nuc"/>
</dbReference>
<dbReference type="Pfam" id="PF13391">
    <property type="entry name" value="HNH_2"/>
    <property type="match status" value="1"/>
</dbReference>
<reference evidence="2" key="1">
    <citation type="journal article" date="2020" name="Int. J. Syst. Evol. Microbiol.">
        <title>Notification of changes in taxonomic opinion previously published outside the IJSEM.</title>
        <authorList>
            <person name="Oren A."/>
            <person name="Garrity G."/>
        </authorList>
    </citation>
    <scope>NUCLEOTIDE SEQUENCE</scope>
    <source>
        <strain evidence="2">TCYB15</strain>
    </source>
</reference>
<organism evidence="2">
    <name type="scientific">Sulfitobacter sp. TCYB15</name>
    <dbReference type="NCBI Taxonomy" id="3229275"/>
    <lineage>
        <taxon>Bacteria</taxon>
        <taxon>Pseudomonadati</taxon>
        <taxon>Pseudomonadota</taxon>
        <taxon>Alphaproteobacteria</taxon>
        <taxon>Rhodobacterales</taxon>
        <taxon>Roseobacteraceae</taxon>
        <taxon>Sulfitobacter</taxon>
    </lineage>
</organism>
<dbReference type="EMBL" id="CP159193">
    <property type="protein sequence ID" value="XCF11297.1"/>
    <property type="molecule type" value="Genomic_DNA"/>
</dbReference>
<keyword evidence="2" id="KW-0378">Hydrolase</keyword>
<reference evidence="2" key="2">
    <citation type="submission" date="2024-06" db="EMBL/GenBank/DDBJ databases">
        <authorList>
            <person name="Deng Y."/>
        </authorList>
    </citation>
    <scope>NUCLEOTIDE SEQUENCE</scope>
    <source>
        <strain evidence="2">TCYB15</strain>
    </source>
</reference>
<dbReference type="EC" id="3.1.-.-" evidence="2"/>
<dbReference type="GO" id="GO:0016787">
    <property type="term" value="F:hydrolase activity"/>
    <property type="evidence" value="ECO:0007669"/>
    <property type="project" value="UniProtKB-KW"/>
</dbReference>